<sequence length="51" mass="5729">MTLPRDGVTISLFTTLTTLGTPRDAGLQEMRIECFYPADEASRRALERITL</sequence>
<name>G2ZQB0_9RALS</name>
<protein>
    <submittedName>
        <fullName evidence="1">Putative transcriptional regulator, XRE family</fullName>
    </submittedName>
</protein>
<gene>
    <name evidence="1" type="ORF">BDB_120287</name>
</gene>
<organism evidence="1">
    <name type="scientific">blood disease bacterium R229</name>
    <dbReference type="NCBI Taxonomy" id="741978"/>
    <lineage>
        <taxon>Bacteria</taxon>
        <taxon>Pseudomonadati</taxon>
        <taxon>Pseudomonadota</taxon>
        <taxon>Betaproteobacteria</taxon>
        <taxon>Burkholderiales</taxon>
        <taxon>Burkholderiaceae</taxon>
        <taxon>Ralstonia</taxon>
        <taxon>Ralstonia solanacearum species complex</taxon>
    </lineage>
</organism>
<evidence type="ECO:0000313" key="1">
    <source>
        <dbReference type="EMBL" id="CCA81240.1"/>
    </source>
</evidence>
<reference evidence="1" key="2">
    <citation type="submission" date="2011-04" db="EMBL/GenBank/DDBJ databases">
        <authorList>
            <person name="Genoscope - CEA"/>
        </authorList>
    </citation>
    <scope>NUCLEOTIDE SEQUENCE</scope>
    <source>
        <strain evidence="1">R229</strain>
    </source>
</reference>
<reference evidence="1" key="1">
    <citation type="journal article" date="2011" name="PLoS ONE">
        <title>Ralstonia syzygii, the Blood Disease Bacterium and some Asian R. solanacearum strains form a single genomic species despite divergent lifestyles.</title>
        <authorList>
            <person name="Remenant B."/>
            <person name="de Cambiaire J.C."/>
            <person name="Cellier G."/>
            <person name="Jacobs J.M."/>
            <person name="Mangenot S."/>
            <person name="Barbe V."/>
            <person name="Lajus A."/>
            <person name="Vallenet D."/>
            <person name="Medigue C."/>
            <person name="Fegan M."/>
            <person name="Allen C."/>
            <person name="Prior P."/>
        </authorList>
    </citation>
    <scope>NUCLEOTIDE SEQUENCE</scope>
    <source>
        <strain evidence="1">R229</strain>
    </source>
</reference>
<dbReference type="EMBL" id="FR854068">
    <property type="protein sequence ID" value="CCA81240.1"/>
    <property type="molecule type" value="Genomic_DNA"/>
</dbReference>
<proteinExistence type="predicted"/>
<dbReference type="AlphaFoldDB" id="G2ZQB0"/>
<accession>G2ZQB0</accession>